<dbReference type="Proteomes" id="UP001069802">
    <property type="component" value="Unassembled WGS sequence"/>
</dbReference>
<evidence type="ECO:0000313" key="6">
    <source>
        <dbReference type="Proteomes" id="UP001069802"/>
    </source>
</evidence>
<dbReference type="InterPro" id="IPR018060">
    <property type="entry name" value="HTH_AraC"/>
</dbReference>
<name>A0ABT4LH03_9PROT</name>
<dbReference type="RefSeq" id="WP_269421492.1">
    <property type="nucleotide sequence ID" value="NZ_JAPWGY010000001.1"/>
</dbReference>
<dbReference type="PROSITE" id="PS01124">
    <property type="entry name" value="HTH_ARAC_FAMILY_2"/>
    <property type="match status" value="1"/>
</dbReference>
<evidence type="ECO:0000313" key="5">
    <source>
        <dbReference type="EMBL" id="MCZ4279282.1"/>
    </source>
</evidence>
<organism evidence="5 6">
    <name type="scientific">Kiloniella laminariae</name>
    <dbReference type="NCBI Taxonomy" id="454162"/>
    <lineage>
        <taxon>Bacteria</taxon>
        <taxon>Pseudomonadati</taxon>
        <taxon>Pseudomonadota</taxon>
        <taxon>Alphaproteobacteria</taxon>
        <taxon>Rhodospirillales</taxon>
        <taxon>Kiloniellaceae</taxon>
        <taxon>Kiloniella</taxon>
    </lineage>
</organism>
<evidence type="ECO:0000256" key="1">
    <source>
        <dbReference type="ARBA" id="ARBA00023015"/>
    </source>
</evidence>
<keyword evidence="6" id="KW-1185">Reference proteome</keyword>
<proteinExistence type="predicted"/>
<evidence type="ECO:0000256" key="3">
    <source>
        <dbReference type="ARBA" id="ARBA00023163"/>
    </source>
</evidence>
<dbReference type="PROSITE" id="PS00041">
    <property type="entry name" value="HTH_ARAC_FAMILY_1"/>
    <property type="match status" value="1"/>
</dbReference>
<gene>
    <name evidence="5" type="ORF">O4H49_00745</name>
</gene>
<dbReference type="InterPro" id="IPR050204">
    <property type="entry name" value="AraC_XylS_family_regulators"/>
</dbReference>
<evidence type="ECO:0000256" key="2">
    <source>
        <dbReference type="ARBA" id="ARBA00023125"/>
    </source>
</evidence>
<dbReference type="InterPro" id="IPR018062">
    <property type="entry name" value="HTH_AraC-typ_CS"/>
</dbReference>
<sequence>MKAEFRSYDSEERRHSHSDFHQLILPGSGKLELEVETHSGYVGEHCAALISANDSHAYKGSGINSFTVVDLPILQFQQDQTLMNLWDQAHKKAFFPLDDRLHHLARYTSLELDKTGLGLAAEKAIRLLLLSLAENGKGPEKNLPAKLEKALAFIRQHHTRKLASADIAGAACLSVSQLHNLFKGTLSLTPGEYQTQVRLERARELINGSSRSLADIALAVGYPEQSSFNRAYRKFFAEAPGQKRKDKRS</sequence>
<dbReference type="PANTHER" id="PTHR46796">
    <property type="entry name" value="HTH-TYPE TRANSCRIPTIONAL ACTIVATOR RHAS-RELATED"/>
    <property type="match status" value="1"/>
</dbReference>
<dbReference type="Pfam" id="PF12833">
    <property type="entry name" value="HTH_18"/>
    <property type="match status" value="1"/>
</dbReference>
<comment type="caution">
    <text evidence="5">The sequence shown here is derived from an EMBL/GenBank/DDBJ whole genome shotgun (WGS) entry which is preliminary data.</text>
</comment>
<keyword evidence="2" id="KW-0238">DNA-binding</keyword>
<dbReference type="SUPFAM" id="SSF46689">
    <property type="entry name" value="Homeodomain-like"/>
    <property type="match status" value="2"/>
</dbReference>
<evidence type="ECO:0000259" key="4">
    <source>
        <dbReference type="PROSITE" id="PS01124"/>
    </source>
</evidence>
<dbReference type="SMART" id="SM00342">
    <property type="entry name" value="HTH_ARAC"/>
    <property type="match status" value="1"/>
</dbReference>
<accession>A0ABT4LH03</accession>
<dbReference type="PANTHER" id="PTHR46796:SF10">
    <property type="entry name" value="TRANSCRIPTIONAL ACTIVATOR FEAR"/>
    <property type="match status" value="1"/>
</dbReference>
<protein>
    <submittedName>
        <fullName evidence="5">AraC family transcriptional regulator</fullName>
    </submittedName>
</protein>
<keyword evidence="3" id="KW-0804">Transcription</keyword>
<dbReference type="InterPro" id="IPR009057">
    <property type="entry name" value="Homeodomain-like_sf"/>
</dbReference>
<feature type="domain" description="HTH araC/xylS-type" evidence="4">
    <location>
        <begin position="148"/>
        <end position="246"/>
    </location>
</feature>
<dbReference type="Gene3D" id="1.10.10.60">
    <property type="entry name" value="Homeodomain-like"/>
    <property type="match status" value="2"/>
</dbReference>
<reference evidence="5" key="1">
    <citation type="submission" date="2022-12" db="EMBL/GenBank/DDBJ databases">
        <title>Bacterial isolates from different developmental stages of Nematostella vectensis.</title>
        <authorList>
            <person name="Fraune S."/>
        </authorList>
    </citation>
    <scope>NUCLEOTIDE SEQUENCE</scope>
    <source>
        <strain evidence="5">G21630-S1</strain>
    </source>
</reference>
<keyword evidence="1" id="KW-0805">Transcription regulation</keyword>
<dbReference type="EMBL" id="JAPWGY010000001">
    <property type="protein sequence ID" value="MCZ4279282.1"/>
    <property type="molecule type" value="Genomic_DNA"/>
</dbReference>